<reference evidence="1" key="1">
    <citation type="journal article" date="2021" name="Proc. Natl. Acad. Sci. U.S.A.">
        <title>A Catalog of Tens of Thousands of Viruses from Human Metagenomes Reveals Hidden Associations with Chronic Diseases.</title>
        <authorList>
            <person name="Tisza M.J."/>
            <person name="Buck C.B."/>
        </authorList>
    </citation>
    <scope>NUCLEOTIDE SEQUENCE</scope>
    <source>
        <strain evidence="1">CtCo31</strain>
    </source>
</reference>
<protein>
    <submittedName>
        <fullName evidence="1">ECF sigma factor</fullName>
    </submittedName>
</protein>
<name>A0A8S5ULX9_9CAUD</name>
<dbReference type="EMBL" id="BK016109">
    <property type="protein sequence ID" value="DAF95513.1"/>
    <property type="molecule type" value="Genomic_DNA"/>
</dbReference>
<sequence>MKDLSLLDITRERRNEYLRDYYSQGYTYSEIAKATGLTYDTVRGVLRNEPKPTTQKVYSTKAPGLSELHSLMGISTVTQDELDAPVEGNSSQDYNYSDDFAEADEHLVQPIEPKNVKWVANNTMVNIVINGEVVNADYTHPSFKEIIAACLAEDFEKAVTLANTGKTIEKWSLGAFEFKNGKLYYCGEALHGSLIEKIIKSIQEGDQNVNKYVFFLEDALRNDKNSYNEMWDFIKHNDIKIHGNGAIIGYKKVTVGADGKLYDSYTHTVPNDPGTLVQMPRHLVNDNKSETCSYGLHVGSIDYVRNFSGNQIVKVLVAPANVVSVPTDYNGQKMRCSEYFVLETLDYDMNTLAHETDCLRVATVNREGLYSVEEVVPGYSVKGIE</sequence>
<dbReference type="InterPro" id="IPR013324">
    <property type="entry name" value="RNA_pol_sigma_r3/r4-like"/>
</dbReference>
<evidence type="ECO:0000313" key="1">
    <source>
        <dbReference type="EMBL" id="DAF95513.1"/>
    </source>
</evidence>
<accession>A0A8S5ULX9</accession>
<dbReference type="SUPFAM" id="SSF88659">
    <property type="entry name" value="Sigma3 and sigma4 domains of RNA polymerase sigma factors"/>
    <property type="match status" value="1"/>
</dbReference>
<proteinExistence type="predicted"/>
<organism evidence="1">
    <name type="scientific">Myoviridae sp. ctCo31</name>
    <dbReference type="NCBI Taxonomy" id="2825053"/>
    <lineage>
        <taxon>Viruses</taxon>
        <taxon>Duplodnaviria</taxon>
        <taxon>Heunggongvirae</taxon>
        <taxon>Uroviricota</taxon>
        <taxon>Caudoviricetes</taxon>
    </lineage>
</organism>